<keyword evidence="1" id="KW-0812">Transmembrane</keyword>
<evidence type="ECO:0000313" key="3">
    <source>
        <dbReference type="Proteomes" id="UP000265520"/>
    </source>
</evidence>
<keyword evidence="3" id="KW-1185">Reference proteome</keyword>
<evidence type="ECO:0000256" key="1">
    <source>
        <dbReference type="SAM" id="Phobius"/>
    </source>
</evidence>
<dbReference type="AlphaFoldDB" id="A0A392SQJ9"/>
<reference evidence="2 3" key="1">
    <citation type="journal article" date="2018" name="Front. Plant Sci.">
        <title>Red Clover (Trifolium pratense) and Zigzag Clover (T. medium) - A Picture of Genomic Similarities and Differences.</title>
        <authorList>
            <person name="Dluhosova J."/>
            <person name="Istvanek J."/>
            <person name="Nedelnik J."/>
            <person name="Repkova J."/>
        </authorList>
    </citation>
    <scope>NUCLEOTIDE SEQUENCE [LARGE SCALE GENOMIC DNA]</scope>
    <source>
        <strain evidence="3">cv. 10/8</strain>
        <tissue evidence="2">Leaf</tissue>
    </source>
</reference>
<dbReference type="Proteomes" id="UP000265520">
    <property type="component" value="Unassembled WGS sequence"/>
</dbReference>
<name>A0A392SQJ9_9FABA</name>
<sequence length="77" mass="8577">DGCWEWLLFAYALVVVVVSPPRVLFGGASSCLVAAMGMMVHKQISTMKLNLTNLQTHNFPPPNQQQQPLNVIRLLRS</sequence>
<keyword evidence="1" id="KW-1133">Transmembrane helix</keyword>
<evidence type="ECO:0000313" key="2">
    <source>
        <dbReference type="EMBL" id="MCI50190.1"/>
    </source>
</evidence>
<protein>
    <submittedName>
        <fullName evidence="2">Uncharacterized protein</fullName>
    </submittedName>
</protein>
<feature type="non-terminal residue" evidence="2">
    <location>
        <position position="1"/>
    </location>
</feature>
<feature type="transmembrane region" description="Helical" evidence="1">
    <location>
        <begin position="6"/>
        <end position="39"/>
    </location>
</feature>
<organism evidence="2 3">
    <name type="scientific">Trifolium medium</name>
    <dbReference type="NCBI Taxonomy" id="97028"/>
    <lineage>
        <taxon>Eukaryota</taxon>
        <taxon>Viridiplantae</taxon>
        <taxon>Streptophyta</taxon>
        <taxon>Embryophyta</taxon>
        <taxon>Tracheophyta</taxon>
        <taxon>Spermatophyta</taxon>
        <taxon>Magnoliopsida</taxon>
        <taxon>eudicotyledons</taxon>
        <taxon>Gunneridae</taxon>
        <taxon>Pentapetalae</taxon>
        <taxon>rosids</taxon>
        <taxon>fabids</taxon>
        <taxon>Fabales</taxon>
        <taxon>Fabaceae</taxon>
        <taxon>Papilionoideae</taxon>
        <taxon>50 kb inversion clade</taxon>
        <taxon>NPAAA clade</taxon>
        <taxon>Hologalegina</taxon>
        <taxon>IRL clade</taxon>
        <taxon>Trifolieae</taxon>
        <taxon>Trifolium</taxon>
    </lineage>
</organism>
<accession>A0A392SQJ9</accession>
<proteinExistence type="predicted"/>
<comment type="caution">
    <text evidence="2">The sequence shown here is derived from an EMBL/GenBank/DDBJ whole genome shotgun (WGS) entry which is preliminary data.</text>
</comment>
<dbReference type="EMBL" id="LXQA010412726">
    <property type="protein sequence ID" value="MCI50190.1"/>
    <property type="molecule type" value="Genomic_DNA"/>
</dbReference>
<keyword evidence="1" id="KW-0472">Membrane</keyword>